<dbReference type="Proteomes" id="UP000002164">
    <property type="component" value="Chromosome"/>
</dbReference>
<gene>
    <name evidence="1" type="ordered locus">Bsph_1938</name>
</gene>
<protein>
    <submittedName>
        <fullName evidence="1">Uncharacterized protein</fullName>
    </submittedName>
</protein>
<accession>B1HTB1</accession>
<evidence type="ECO:0000313" key="2">
    <source>
        <dbReference type="Proteomes" id="UP000002164"/>
    </source>
</evidence>
<dbReference type="HOGENOM" id="CLU_868186_0_0_9"/>
<reference evidence="1 2" key="1">
    <citation type="journal article" date="2008" name="J. Bacteriol.">
        <title>Complete genome sequence of the mosquitocidal bacterium Bacillus sphaericus C3-41 and comparison with those of closely related Bacillus species.</title>
        <authorList>
            <person name="Hu X."/>
            <person name="Fan W."/>
            <person name="Han B."/>
            <person name="Liu H."/>
            <person name="Zheng D."/>
            <person name="Li Q."/>
            <person name="Dong W."/>
            <person name="Yan J."/>
            <person name="Gao M."/>
            <person name="Berry C."/>
            <person name="Yuan Z."/>
        </authorList>
    </citation>
    <scope>NUCLEOTIDE SEQUENCE [LARGE SCALE GENOMIC DNA]</scope>
    <source>
        <strain evidence="1 2">C3-41</strain>
    </source>
</reference>
<evidence type="ECO:0000313" key="1">
    <source>
        <dbReference type="EMBL" id="ACA39527.1"/>
    </source>
</evidence>
<dbReference type="KEGG" id="lsp:Bsph_1938"/>
<proteinExistence type="predicted"/>
<name>B1HTB1_LYSSC</name>
<dbReference type="AlphaFoldDB" id="B1HTB1"/>
<dbReference type="EMBL" id="CP000817">
    <property type="protein sequence ID" value="ACA39527.1"/>
    <property type="molecule type" value="Genomic_DNA"/>
</dbReference>
<dbReference type="EnsemblBacteria" id="ACA39527">
    <property type="protein sequence ID" value="ACA39527"/>
    <property type="gene ID" value="Bsph_1938"/>
</dbReference>
<sequence>MFLMRIKEIEYWVDDIFADASRINNTLSVKVQKAEEDMNFFSDIDWENFYYDSVSQVEVLIKTMQKSPFEKSLKKEIGELSYFIASKDTHRFNELKITLEKILAKFSILIDTVRIVEDNRNEKYNFVYAIKLPSFELFDDVAEFTKHLNQIFSIVLTDNKKAKLVGFDKGSEWYQVALDSLVDFKIFGLFLANAIKYVKIVLEDKRRENEVNFDAETKQLILENMNMQQKMIRQEYVRSVMNTSDVPQTPENFELHQMAFERMANLMLKGTEVHIERQIENNNEDSNEAPVLLPNLESVKGLLELYRDTLLEHNSESDSSEED</sequence>
<organism evidence="1 2">
    <name type="scientific">Lysinibacillus sphaericus (strain C3-41)</name>
    <dbReference type="NCBI Taxonomy" id="444177"/>
    <lineage>
        <taxon>Bacteria</taxon>
        <taxon>Bacillati</taxon>
        <taxon>Bacillota</taxon>
        <taxon>Bacilli</taxon>
        <taxon>Bacillales</taxon>
        <taxon>Bacillaceae</taxon>
        <taxon>Lysinibacillus</taxon>
    </lineage>
</organism>